<dbReference type="SMART" id="SM00595">
    <property type="entry name" value="MADF"/>
    <property type="match status" value="1"/>
</dbReference>
<dbReference type="PANTHER" id="PTHR21505:SF12">
    <property type="entry name" value="MADF DOMAIN-CONTAINING PROTEIN-RELATED"/>
    <property type="match status" value="1"/>
</dbReference>
<feature type="compositionally biased region" description="Polar residues" evidence="1">
    <location>
        <begin position="148"/>
        <end position="163"/>
    </location>
</feature>
<dbReference type="PROSITE" id="PS51029">
    <property type="entry name" value="MADF"/>
    <property type="match status" value="1"/>
</dbReference>
<feature type="region of interest" description="Disordered" evidence="1">
    <location>
        <begin position="148"/>
        <end position="169"/>
    </location>
</feature>
<feature type="domain" description="MADF" evidence="2">
    <location>
        <begin position="10"/>
        <end position="106"/>
    </location>
</feature>
<dbReference type="InterPro" id="IPR006578">
    <property type="entry name" value="MADF-dom"/>
</dbReference>
<evidence type="ECO:0000313" key="3">
    <source>
        <dbReference type="EMBL" id="CAK1599482.1"/>
    </source>
</evidence>
<evidence type="ECO:0000313" key="4">
    <source>
        <dbReference type="Proteomes" id="UP001314205"/>
    </source>
</evidence>
<dbReference type="PANTHER" id="PTHR21505">
    <property type="entry name" value="MADF DOMAIN-CONTAINING PROTEIN-RELATED"/>
    <property type="match status" value="1"/>
</dbReference>
<comment type="caution">
    <text evidence="3">The sequence shown here is derived from an EMBL/GenBank/DDBJ whole genome shotgun (WGS) entry which is preliminary data.</text>
</comment>
<accession>A0AAV1LZ26</accession>
<proteinExistence type="predicted"/>
<protein>
    <recommendedName>
        <fullName evidence="2">MADF domain-containing protein</fullName>
    </recommendedName>
</protein>
<sequence>MEWTSDHTLEFIRLIKREPILWNPNITNCKSRNLAIDAWTRVKNEFSLPMTVKELKKKKNCLFTQYRFYMKRIKGTSKCRTEANEIYQPSWFAFNLMNSFLCDVYDIQSTLNHEELNDFETKRSLSCESNIENTKYSSSSEVFINRPLSRNSSTSSTDGFLNTSRKRRRPNVVTVKQQTKPAFPITKEKSVHKEFKKEDDECDLYLQLLARKLKKLDEDNRLKLMNDIDNLTFKYLMADRAQNCIELSTSLPTTLTLQTNSNNQVLSSSLDPLQLEMLPPEVVTTHCENK</sequence>
<keyword evidence="4" id="KW-1185">Reference proteome</keyword>
<gene>
    <name evidence="3" type="ORF">PARMNEM_LOCUS18358</name>
</gene>
<dbReference type="AlphaFoldDB" id="A0AAV1LZ26"/>
<evidence type="ECO:0000259" key="2">
    <source>
        <dbReference type="PROSITE" id="PS51029"/>
    </source>
</evidence>
<dbReference type="EMBL" id="CAVLGL010000115">
    <property type="protein sequence ID" value="CAK1599482.1"/>
    <property type="molecule type" value="Genomic_DNA"/>
</dbReference>
<dbReference type="Pfam" id="PF10545">
    <property type="entry name" value="MADF_DNA_bdg"/>
    <property type="match status" value="1"/>
</dbReference>
<organism evidence="3 4">
    <name type="scientific">Parnassius mnemosyne</name>
    <name type="common">clouded apollo</name>
    <dbReference type="NCBI Taxonomy" id="213953"/>
    <lineage>
        <taxon>Eukaryota</taxon>
        <taxon>Metazoa</taxon>
        <taxon>Ecdysozoa</taxon>
        <taxon>Arthropoda</taxon>
        <taxon>Hexapoda</taxon>
        <taxon>Insecta</taxon>
        <taxon>Pterygota</taxon>
        <taxon>Neoptera</taxon>
        <taxon>Endopterygota</taxon>
        <taxon>Lepidoptera</taxon>
        <taxon>Glossata</taxon>
        <taxon>Ditrysia</taxon>
        <taxon>Papilionoidea</taxon>
        <taxon>Papilionidae</taxon>
        <taxon>Parnassiinae</taxon>
        <taxon>Parnassini</taxon>
        <taxon>Parnassius</taxon>
        <taxon>Driopa</taxon>
    </lineage>
</organism>
<name>A0AAV1LZ26_9NEOP</name>
<reference evidence="3 4" key="1">
    <citation type="submission" date="2023-11" db="EMBL/GenBank/DDBJ databases">
        <authorList>
            <person name="Hedman E."/>
            <person name="Englund M."/>
            <person name="Stromberg M."/>
            <person name="Nyberg Akerstrom W."/>
            <person name="Nylinder S."/>
            <person name="Jareborg N."/>
            <person name="Kallberg Y."/>
            <person name="Kronander E."/>
        </authorList>
    </citation>
    <scope>NUCLEOTIDE SEQUENCE [LARGE SCALE GENOMIC DNA]</scope>
</reference>
<dbReference type="Proteomes" id="UP001314205">
    <property type="component" value="Unassembled WGS sequence"/>
</dbReference>
<evidence type="ECO:0000256" key="1">
    <source>
        <dbReference type="SAM" id="MobiDB-lite"/>
    </source>
</evidence>